<evidence type="ECO:0000256" key="1">
    <source>
        <dbReference type="SAM" id="MobiDB-lite"/>
    </source>
</evidence>
<accession>A0A2G5ULU0</accession>
<keyword evidence="2" id="KW-0472">Membrane</keyword>
<reference evidence="4" key="1">
    <citation type="submission" date="2017-10" db="EMBL/GenBank/DDBJ databases">
        <title>Rapid genome shrinkage in a self-fertile nematode reveals novel sperm competition proteins.</title>
        <authorList>
            <person name="Yin D."/>
            <person name="Schwarz E.M."/>
            <person name="Thomas C.G."/>
            <person name="Felde R.L."/>
            <person name="Korf I.F."/>
            <person name="Cutter A.D."/>
            <person name="Schartner C.M."/>
            <person name="Ralston E.J."/>
            <person name="Meyer B.J."/>
            <person name="Haag E.S."/>
        </authorList>
    </citation>
    <scope>NUCLEOTIDE SEQUENCE [LARGE SCALE GENOMIC DNA]</scope>
    <source>
        <strain evidence="4">JU1422</strain>
    </source>
</reference>
<comment type="caution">
    <text evidence="3">The sequence shown here is derived from an EMBL/GenBank/DDBJ whole genome shotgun (WGS) entry which is preliminary data.</text>
</comment>
<dbReference type="OrthoDB" id="5815483at2759"/>
<evidence type="ECO:0000313" key="3">
    <source>
        <dbReference type="EMBL" id="PIC40498.1"/>
    </source>
</evidence>
<keyword evidence="4" id="KW-1185">Reference proteome</keyword>
<dbReference type="Proteomes" id="UP000230233">
    <property type="component" value="Chromosome III"/>
</dbReference>
<keyword evidence="2" id="KW-0812">Transmembrane</keyword>
<dbReference type="STRING" id="1611254.A0A2G5ULU0"/>
<evidence type="ECO:0000313" key="4">
    <source>
        <dbReference type="Proteomes" id="UP000230233"/>
    </source>
</evidence>
<name>A0A2G5ULU0_9PELO</name>
<keyword evidence="2" id="KW-1133">Transmembrane helix</keyword>
<feature type="transmembrane region" description="Helical" evidence="2">
    <location>
        <begin position="97"/>
        <end position="115"/>
    </location>
</feature>
<proteinExistence type="predicted"/>
<gene>
    <name evidence="3" type="primary">Cnig_chr_III.g11819</name>
    <name evidence="3" type="ORF">B9Z55_011819</name>
</gene>
<organism evidence="3 4">
    <name type="scientific">Caenorhabditis nigoni</name>
    <dbReference type="NCBI Taxonomy" id="1611254"/>
    <lineage>
        <taxon>Eukaryota</taxon>
        <taxon>Metazoa</taxon>
        <taxon>Ecdysozoa</taxon>
        <taxon>Nematoda</taxon>
        <taxon>Chromadorea</taxon>
        <taxon>Rhabditida</taxon>
        <taxon>Rhabditina</taxon>
        <taxon>Rhabditomorpha</taxon>
        <taxon>Rhabditoidea</taxon>
        <taxon>Rhabditidae</taxon>
        <taxon>Peloderinae</taxon>
        <taxon>Caenorhabditis</taxon>
    </lineage>
</organism>
<sequence length="123" mass="14643">MTSTSRGYQRVDSSDVGSLVMEEDGDNPHEALLHRNNDDYASTYHHVGVEYDSYEEMERQELDDRVAEIPEGFHRRQRRQSYTHFSKFRVKTQKSKILKYIVFILILKLLTRQVFYKKIIKLA</sequence>
<feature type="region of interest" description="Disordered" evidence="1">
    <location>
        <begin position="1"/>
        <end position="33"/>
    </location>
</feature>
<evidence type="ECO:0000256" key="2">
    <source>
        <dbReference type="SAM" id="Phobius"/>
    </source>
</evidence>
<protein>
    <submittedName>
        <fullName evidence="3">Uncharacterized protein</fullName>
    </submittedName>
</protein>
<dbReference type="EMBL" id="PDUG01000003">
    <property type="protein sequence ID" value="PIC40498.1"/>
    <property type="molecule type" value="Genomic_DNA"/>
</dbReference>
<dbReference type="AlphaFoldDB" id="A0A2G5ULU0"/>